<feature type="region of interest" description="Disordered" evidence="1">
    <location>
        <begin position="29"/>
        <end position="49"/>
    </location>
</feature>
<comment type="caution">
    <text evidence="2">The sequence shown here is derived from an EMBL/GenBank/DDBJ whole genome shotgun (WGS) entry which is preliminary data.</text>
</comment>
<keyword evidence="3" id="KW-1185">Reference proteome</keyword>
<name>A0AAV3AJ17_PYXAD</name>
<gene>
    <name evidence="2" type="ORF">GDO54_012583</name>
</gene>
<sequence>MGTGSSVTGERAPPYLCLLREPCGPFSRSADNFPVHSGSGLTPPSGREQKATGRVFLPVIDSHSQHGSCERNVTSGKGCRHLLSSPL</sequence>
<evidence type="ECO:0000313" key="3">
    <source>
        <dbReference type="Proteomes" id="UP001181693"/>
    </source>
</evidence>
<evidence type="ECO:0000313" key="2">
    <source>
        <dbReference type="EMBL" id="DBA25010.1"/>
    </source>
</evidence>
<dbReference type="Proteomes" id="UP001181693">
    <property type="component" value="Unassembled WGS sequence"/>
</dbReference>
<dbReference type="AlphaFoldDB" id="A0AAV3AJ17"/>
<accession>A0AAV3AJ17</accession>
<reference evidence="2" key="1">
    <citation type="thesis" date="2020" institute="ProQuest LLC" country="789 East Eisenhower Parkway, Ann Arbor, MI, USA">
        <title>Comparative Genomics and Chromosome Evolution.</title>
        <authorList>
            <person name="Mudd A.B."/>
        </authorList>
    </citation>
    <scope>NUCLEOTIDE SEQUENCE</scope>
    <source>
        <strain evidence="2">1538</strain>
        <tissue evidence="2">Blood</tissue>
    </source>
</reference>
<proteinExistence type="predicted"/>
<organism evidence="2 3">
    <name type="scientific">Pyxicephalus adspersus</name>
    <name type="common">African bullfrog</name>
    <dbReference type="NCBI Taxonomy" id="30357"/>
    <lineage>
        <taxon>Eukaryota</taxon>
        <taxon>Metazoa</taxon>
        <taxon>Chordata</taxon>
        <taxon>Craniata</taxon>
        <taxon>Vertebrata</taxon>
        <taxon>Euteleostomi</taxon>
        <taxon>Amphibia</taxon>
        <taxon>Batrachia</taxon>
        <taxon>Anura</taxon>
        <taxon>Neobatrachia</taxon>
        <taxon>Ranoidea</taxon>
        <taxon>Pyxicephalidae</taxon>
        <taxon>Pyxicephalinae</taxon>
        <taxon>Pyxicephalus</taxon>
    </lineage>
</organism>
<dbReference type="EMBL" id="DYDO01000005">
    <property type="protein sequence ID" value="DBA25010.1"/>
    <property type="molecule type" value="Genomic_DNA"/>
</dbReference>
<evidence type="ECO:0000256" key="1">
    <source>
        <dbReference type="SAM" id="MobiDB-lite"/>
    </source>
</evidence>
<protein>
    <submittedName>
        <fullName evidence="2">Uncharacterized protein</fullName>
    </submittedName>
</protein>